<evidence type="ECO:0000313" key="12">
    <source>
        <dbReference type="Proteomes" id="UP000594480"/>
    </source>
</evidence>
<dbReference type="GO" id="GO:0033281">
    <property type="term" value="C:TAT protein transport complex"/>
    <property type="evidence" value="ECO:0007669"/>
    <property type="project" value="UniProtKB-UniRule"/>
</dbReference>
<keyword evidence="7 9" id="KW-0811">Translocation</keyword>
<reference evidence="11 12" key="1">
    <citation type="submission" date="2020-11" db="EMBL/GenBank/DDBJ databases">
        <title>Amino acid is mineralized and recycled by bacteria in oceanic microbiome.</title>
        <authorList>
            <person name="Zheng L.Y."/>
        </authorList>
    </citation>
    <scope>NUCLEOTIDE SEQUENCE [LARGE SCALE GENOMIC DNA]</scope>
    <source>
        <strain evidence="11 12">A32-1</strain>
    </source>
</reference>
<keyword evidence="6 9" id="KW-1133">Transmembrane helix</keyword>
<keyword evidence="12" id="KW-1185">Reference proteome</keyword>
<keyword evidence="8 9" id="KW-0472">Membrane</keyword>
<evidence type="ECO:0000256" key="6">
    <source>
        <dbReference type="ARBA" id="ARBA00022989"/>
    </source>
</evidence>
<evidence type="ECO:0000256" key="3">
    <source>
        <dbReference type="ARBA" id="ARBA00022475"/>
    </source>
</evidence>
<evidence type="ECO:0000256" key="4">
    <source>
        <dbReference type="ARBA" id="ARBA00022692"/>
    </source>
</evidence>
<evidence type="ECO:0000313" key="11">
    <source>
        <dbReference type="EMBL" id="QPE05779.1"/>
    </source>
</evidence>
<dbReference type="NCBIfam" id="TIGR01411">
    <property type="entry name" value="tatAE"/>
    <property type="match status" value="1"/>
</dbReference>
<evidence type="ECO:0000256" key="1">
    <source>
        <dbReference type="ARBA" id="ARBA00004162"/>
    </source>
</evidence>
<feature type="region of interest" description="Disordered" evidence="10">
    <location>
        <begin position="45"/>
        <end position="89"/>
    </location>
</feature>
<dbReference type="KEGG" id="msf:IT882_07345"/>
<accession>A0A7S8MYT9</accession>
<dbReference type="EMBL" id="CP064760">
    <property type="protein sequence ID" value="QPE05779.1"/>
    <property type="molecule type" value="Genomic_DNA"/>
</dbReference>
<proteinExistence type="inferred from homology"/>
<evidence type="ECO:0000256" key="8">
    <source>
        <dbReference type="ARBA" id="ARBA00023136"/>
    </source>
</evidence>
<comment type="subcellular location">
    <subcellularLocation>
        <location evidence="1 9">Cell membrane</location>
        <topology evidence="1 9">Single-pass membrane protein</topology>
    </subcellularLocation>
</comment>
<keyword evidence="5 9" id="KW-0653">Protein transport</keyword>
<evidence type="ECO:0000256" key="2">
    <source>
        <dbReference type="ARBA" id="ARBA00022448"/>
    </source>
</evidence>
<protein>
    <recommendedName>
        <fullName evidence="9">Sec-independent protein translocase protein TatA</fullName>
    </recommendedName>
</protein>
<keyword evidence="4 9" id="KW-0812">Transmembrane</keyword>
<comment type="similarity">
    <text evidence="9">Belongs to the TatA/E family.</text>
</comment>
<dbReference type="PANTHER" id="PTHR42982:SF8">
    <property type="entry name" value="SEC-INDEPENDENT PROTEIN TRANSLOCASE PROTEIN TATA"/>
    <property type="match status" value="1"/>
</dbReference>
<sequence length="89" mass="8982">MGNAFGWPHLLIILAVILLLFGAAKLPALAKSLGQSARVFKGEMKAMKDDDSKDAAKPDVAASEAADSSSTDSAGSSQAASSSGRDSTA</sequence>
<name>A0A7S8MYT9_9MICO</name>
<evidence type="ECO:0000256" key="7">
    <source>
        <dbReference type="ARBA" id="ARBA00023010"/>
    </source>
</evidence>
<comment type="function">
    <text evidence="9">Part of the twin-arginine translocation (Tat) system that transports large folded proteins containing a characteristic twin-arginine motif in their signal peptide across membranes. TatA could form the protein-conducting channel of the Tat system.</text>
</comment>
<feature type="compositionally biased region" description="Basic and acidic residues" evidence="10">
    <location>
        <begin position="45"/>
        <end position="57"/>
    </location>
</feature>
<dbReference type="GO" id="GO:0043953">
    <property type="term" value="P:protein transport by the Tat complex"/>
    <property type="evidence" value="ECO:0007669"/>
    <property type="project" value="UniProtKB-UniRule"/>
</dbReference>
<dbReference type="AlphaFoldDB" id="A0A7S8MYT9"/>
<comment type="subunit">
    <text evidence="9">The Tat system comprises two distinct complexes: a TatABC complex, containing multiple copies of TatA, TatB and TatC subunits, and a separate TatA complex, containing only TatA subunits. Substrates initially bind to the TatABC complex, which probably triggers association of the separate TatA complex to form the active translocon.</text>
</comment>
<evidence type="ECO:0000256" key="10">
    <source>
        <dbReference type="SAM" id="MobiDB-lite"/>
    </source>
</evidence>
<gene>
    <name evidence="9 11" type="primary">tatA</name>
    <name evidence="11" type="ORF">IT882_07345</name>
</gene>
<organism evidence="11 12">
    <name type="scientific">Microbacterium schleiferi</name>
    <dbReference type="NCBI Taxonomy" id="69362"/>
    <lineage>
        <taxon>Bacteria</taxon>
        <taxon>Bacillati</taxon>
        <taxon>Actinomycetota</taxon>
        <taxon>Actinomycetes</taxon>
        <taxon>Micrococcales</taxon>
        <taxon>Microbacteriaceae</taxon>
        <taxon>Microbacterium</taxon>
    </lineage>
</organism>
<keyword evidence="3 9" id="KW-1003">Cell membrane</keyword>
<dbReference type="InterPro" id="IPR006312">
    <property type="entry name" value="TatA/E"/>
</dbReference>
<dbReference type="HAMAP" id="MF_00236">
    <property type="entry name" value="TatA_E"/>
    <property type="match status" value="1"/>
</dbReference>
<dbReference type="NCBIfam" id="NF001854">
    <property type="entry name" value="PRK00575.1"/>
    <property type="match status" value="1"/>
</dbReference>
<dbReference type="Gene3D" id="1.20.5.3310">
    <property type="match status" value="1"/>
</dbReference>
<dbReference type="PANTHER" id="PTHR42982">
    <property type="entry name" value="SEC-INDEPENDENT PROTEIN TRANSLOCASE PROTEIN TATA"/>
    <property type="match status" value="1"/>
</dbReference>
<dbReference type="Proteomes" id="UP000594480">
    <property type="component" value="Chromosome"/>
</dbReference>
<evidence type="ECO:0000256" key="9">
    <source>
        <dbReference type="HAMAP-Rule" id="MF_00236"/>
    </source>
</evidence>
<evidence type="ECO:0000256" key="5">
    <source>
        <dbReference type="ARBA" id="ARBA00022927"/>
    </source>
</evidence>
<feature type="compositionally biased region" description="Low complexity" evidence="10">
    <location>
        <begin position="58"/>
        <end position="89"/>
    </location>
</feature>
<dbReference type="Pfam" id="PF02416">
    <property type="entry name" value="TatA_B_E"/>
    <property type="match status" value="1"/>
</dbReference>
<dbReference type="GO" id="GO:0008320">
    <property type="term" value="F:protein transmembrane transporter activity"/>
    <property type="evidence" value="ECO:0007669"/>
    <property type="project" value="UniProtKB-UniRule"/>
</dbReference>
<keyword evidence="2 9" id="KW-0813">Transport</keyword>
<dbReference type="InterPro" id="IPR003369">
    <property type="entry name" value="TatA/B/E"/>
</dbReference>
<dbReference type="RefSeq" id="WP_195693790.1">
    <property type="nucleotide sequence ID" value="NZ_CP064760.1"/>
</dbReference>